<evidence type="ECO:0000259" key="6">
    <source>
        <dbReference type="Pfam" id="PF04932"/>
    </source>
</evidence>
<evidence type="ECO:0000256" key="1">
    <source>
        <dbReference type="ARBA" id="ARBA00004141"/>
    </source>
</evidence>
<dbReference type="InterPro" id="IPR007016">
    <property type="entry name" value="O-antigen_ligase-rel_domated"/>
</dbReference>
<dbReference type="InterPro" id="IPR011990">
    <property type="entry name" value="TPR-like_helical_dom_sf"/>
</dbReference>
<feature type="transmembrane region" description="Helical" evidence="5">
    <location>
        <begin position="88"/>
        <end position="109"/>
    </location>
</feature>
<evidence type="ECO:0000256" key="4">
    <source>
        <dbReference type="ARBA" id="ARBA00023136"/>
    </source>
</evidence>
<dbReference type="InterPro" id="IPR019734">
    <property type="entry name" value="TPR_rpt"/>
</dbReference>
<dbReference type="SUPFAM" id="SSF48452">
    <property type="entry name" value="TPR-like"/>
    <property type="match status" value="1"/>
</dbReference>
<feature type="transmembrane region" description="Helical" evidence="5">
    <location>
        <begin position="405"/>
        <end position="426"/>
    </location>
</feature>
<protein>
    <submittedName>
        <fullName evidence="7">O-antigen polymerase</fullName>
    </submittedName>
</protein>
<gene>
    <name evidence="7" type="ORF">MNB_SUP05-6-867</name>
</gene>
<dbReference type="EMBL" id="FPHV01000013">
    <property type="protein sequence ID" value="SFV80840.1"/>
    <property type="molecule type" value="Genomic_DNA"/>
</dbReference>
<feature type="transmembrane region" description="Helical" evidence="5">
    <location>
        <begin position="64"/>
        <end position="82"/>
    </location>
</feature>
<reference evidence="7" key="1">
    <citation type="submission" date="2016-10" db="EMBL/GenBank/DDBJ databases">
        <authorList>
            <person name="de Groot N.N."/>
        </authorList>
    </citation>
    <scope>NUCLEOTIDE SEQUENCE</scope>
</reference>
<dbReference type="PROSITE" id="PS50005">
    <property type="entry name" value="TPR"/>
    <property type="match status" value="1"/>
</dbReference>
<dbReference type="PANTHER" id="PTHR37422">
    <property type="entry name" value="TEICHURONIC ACID BIOSYNTHESIS PROTEIN TUAE"/>
    <property type="match status" value="1"/>
</dbReference>
<dbReference type="GO" id="GO:0016020">
    <property type="term" value="C:membrane"/>
    <property type="evidence" value="ECO:0007669"/>
    <property type="project" value="UniProtKB-SubCell"/>
</dbReference>
<sequence length="691" mass="79458">MQSVLSKLIILIIAVLPFVSPMGIGWFPLVSSISLKTAWGVVGISILFVMWVFSNNEIIRKSNLYYPIVGFIAWCFISLFWIKSTYPAILMLAEFVSYGLVFFLILNIFKNFKDAEFLLKAIIISLVVVSIVGIIQSYFIDNRFIQSFFVQAVGPSSTFGNKNIATHFIVMALPISIAFYLKSKNSKNLVLYALSIFIGLWYLYLTQARQAYLAITVEFLILLLFVLIDFIRNREQSFIYSTTLKKLKILPIVFVSVSLLIVGALKNDEILDKIQSLDYKSSMNARLPAWKNTLVMIEDNLLIGVGVGQWSETYPLYYDKIEKDVIFNEKTRLRRLHNDYLEILSNVGLIGYIFLFWLVFLIVKRMWFILTNTENKDRILVMGIALGAIGFGVIAMFSYPVHTYLPAFLLLTYFGLLELSFIHSHNKLSGTLHVSSNLIIKFFSILLSLLIIIYSVRWVLSEHYYHLSKKYGKNEEFNLAINAGIKAIDFNSLNARNYITTGNNYLKSKHSLNAIKQFNQAIELMPFNVLTLLNLASAYKMSSNVQMEYKTLNTVLDIDPKNVIASTRLVRIFTEKKLYKEATVVFRKLKDNFEYFKDRNGFGPYHGIVGQVAIFVGDYQYARYVYNDALDRKINADNLIRLATLEFFNLGNLDTGASLYMDAIKLDKNIQRFEKIENYIKNYELVTDKVH</sequence>
<name>A0A1W1DHV6_9ZZZZ</name>
<comment type="subcellular location">
    <subcellularLocation>
        <location evidence="1">Membrane</location>
        <topology evidence="1">Multi-pass membrane protein</topology>
    </subcellularLocation>
</comment>
<organism evidence="7">
    <name type="scientific">hydrothermal vent metagenome</name>
    <dbReference type="NCBI Taxonomy" id="652676"/>
    <lineage>
        <taxon>unclassified sequences</taxon>
        <taxon>metagenomes</taxon>
        <taxon>ecological metagenomes</taxon>
    </lineage>
</organism>
<feature type="transmembrane region" description="Helical" evidence="5">
    <location>
        <begin position="188"/>
        <end position="205"/>
    </location>
</feature>
<accession>A0A1W1DHV6</accession>
<keyword evidence="2 5" id="KW-0812">Transmembrane</keyword>
<dbReference type="AlphaFoldDB" id="A0A1W1DHV6"/>
<feature type="transmembrane region" description="Helical" evidence="5">
    <location>
        <begin position="33"/>
        <end position="52"/>
    </location>
</feature>
<keyword evidence="3 5" id="KW-1133">Transmembrane helix</keyword>
<evidence type="ECO:0000256" key="2">
    <source>
        <dbReference type="ARBA" id="ARBA00022692"/>
    </source>
</evidence>
<evidence type="ECO:0000313" key="7">
    <source>
        <dbReference type="EMBL" id="SFV80840.1"/>
    </source>
</evidence>
<dbReference type="SMART" id="SM00028">
    <property type="entry name" value="TPR"/>
    <property type="match status" value="3"/>
</dbReference>
<feature type="transmembrane region" description="Helical" evidence="5">
    <location>
        <begin position="7"/>
        <end position="27"/>
    </location>
</feature>
<feature type="transmembrane region" description="Helical" evidence="5">
    <location>
        <begin position="211"/>
        <end position="228"/>
    </location>
</feature>
<dbReference type="Gene3D" id="1.25.40.10">
    <property type="entry name" value="Tetratricopeptide repeat domain"/>
    <property type="match status" value="1"/>
</dbReference>
<feature type="transmembrane region" description="Helical" evidence="5">
    <location>
        <begin position="121"/>
        <end position="140"/>
    </location>
</feature>
<evidence type="ECO:0000256" key="3">
    <source>
        <dbReference type="ARBA" id="ARBA00022989"/>
    </source>
</evidence>
<feature type="domain" description="O-antigen ligase-related" evidence="6">
    <location>
        <begin position="195"/>
        <end position="356"/>
    </location>
</feature>
<proteinExistence type="predicted"/>
<keyword evidence="4 5" id="KW-0472">Membrane</keyword>
<feature type="transmembrane region" description="Helical" evidence="5">
    <location>
        <begin position="379"/>
        <end position="399"/>
    </location>
</feature>
<dbReference type="PANTHER" id="PTHR37422:SF13">
    <property type="entry name" value="LIPOPOLYSACCHARIDE BIOSYNTHESIS PROTEIN PA4999-RELATED"/>
    <property type="match status" value="1"/>
</dbReference>
<dbReference type="Pfam" id="PF04932">
    <property type="entry name" value="Wzy_C"/>
    <property type="match status" value="1"/>
</dbReference>
<dbReference type="InterPro" id="IPR051533">
    <property type="entry name" value="WaaL-like"/>
</dbReference>
<feature type="transmembrane region" description="Helical" evidence="5">
    <location>
        <begin position="164"/>
        <end position="181"/>
    </location>
</feature>
<evidence type="ECO:0000256" key="5">
    <source>
        <dbReference type="SAM" id="Phobius"/>
    </source>
</evidence>
<feature type="transmembrane region" description="Helical" evidence="5">
    <location>
        <begin position="438"/>
        <end position="460"/>
    </location>
</feature>
<feature type="transmembrane region" description="Helical" evidence="5">
    <location>
        <begin position="343"/>
        <end position="367"/>
    </location>
</feature>